<comment type="similarity">
    <text evidence="1">Belongs to the intimin/invasin family.</text>
</comment>
<dbReference type="InterPro" id="IPR003343">
    <property type="entry name" value="Big_2"/>
</dbReference>
<proteinExistence type="inferred from homology"/>
<reference evidence="7 8" key="1">
    <citation type="journal article" date="2014" name="Nature">
        <title>An environmental bacterial taxon with a large and distinct metabolic repertoire.</title>
        <authorList>
            <person name="Wilson M.C."/>
            <person name="Mori T."/>
            <person name="Ruckert C."/>
            <person name="Uria A.R."/>
            <person name="Helf M.J."/>
            <person name="Takada K."/>
            <person name="Gernert C."/>
            <person name="Steffens U.A."/>
            <person name="Heycke N."/>
            <person name="Schmitt S."/>
            <person name="Rinke C."/>
            <person name="Helfrich E.J."/>
            <person name="Brachmann A.O."/>
            <person name="Gurgui C."/>
            <person name="Wakimoto T."/>
            <person name="Kracht M."/>
            <person name="Crusemann M."/>
            <person name="Hentschel U."/>
            <person name="Abe I."/>
            <person name="Matsunaga S."/>
            <person name="Kalinowski J."/>
            <person name="Takeyama H."/>
            <person name="Piel J."/>
        </authorList>
    </citation>
    <scope>NUCLEOTIDE SEQUENCE [LARGE SCALE GENOMIC DNA]</scope>
    <source>
        <strain evidence="8">TSY1</strain>
    </source>
</reference>
<gene>
    <name evidence="7" type="ORF">ETSY1_10900</name>
</gene>
<dbReference type="Pfam" id="PF09134">
    <property type="entry name" value="Invasin_D3"/>
    <property type="match status" value="1"/>
</dbReference>
<feature type="domain" description="Big-1" evidence="6">
    <location>
        <begin position="213"/>
        <end position="301"/>
    </location>
</feature>
<dbReference type="Pfam" id="PF02368">
    <property type="entry name" value="Big_2"/>
    <property type="match status" value="2"/>
</dbReference>
<evidence type="ECO:0000313" key="8">
    <source>
        <dbReference type="Proteomes" id="UP000019141"/>
    </source>
</evidence>
<evidence type="ECO:0000256" key="5">
    <source>
        <dbReference type="ARBA" id="ARBA00029955"/>
    </source>
</evidence>
<evidence type="ECO:0000259" key="6">
    <source>
        <dbReference type="PROSITE" id="PS51127"/>
    </source>
</evidence>
<dbReference type="PROSITE" id="PS51257">
    <property type="entry name" value="PROKAR_LIPOPROTEIN"/>
    <property type="match status" value="1"/>
</dbReference>
<evidence type="ECO:0000256" key="2">
    <source>
        <dbReference type="ARBA" id="ARBA00017346"/>
    </source>
</evidence>
<dbReference type="PROSITE" id="PS51127">
    <property type="entry name" value="BIG1"/>
    <property type="match status" value="2"/>
</dbReference>
<dbReference type="HOGENOM" id="CLU_241788_0_0_7"/>
<protein>
    <recommendedName>
        <fullName evidence="2">Intimin</fullName>
    </recommendedName>
    <alternativeName>
        <fullName evidence="5">Attaching and effacing protein</fullName>
    </alternativeName>
</protein>
<sequence>MTSVRSTIVLTALALLLACLLVLSGCGKAELDRVDIEPGSASLTVGDTQQFKATAIDTNGEAMEDVAITWSVDGDSGSIDAAGLFTAVKPGQVNVIAATETAQNKALVSIAQEPVANLQVAVAPETVVAGEQAQLTVTVNGGSGTGIADVAVQAKGITNGTAVEPAEAKTNASGQVTFTITTPANVQNNQVEVSAGGQTAAVDLMTTAGPPATVQSSMEPAQVVAGQEAQVDVVVRDQANNPVSGAQVTFSASGEGASVTPAQATTDDQGRASAVLKAGPGAGASQLQVSVPGLEPQVTEVQSLPDVASQLTLQSDMPATIAGGTINLLVNVADVHGNAVADATVQLSSAPAGAALGASTLTTSASGDAATTLTLSTTPGANTVTATVAGIAPVQLTVDGREPAEIRISPATATIEMLGTQAFSAVVVDVEGHSIAVTPEWQVIGENGTIDAEGTFQATGLGEATVLGVYGGLKGGAQVTIVTGGVATVEVMPSEQTVTAGENVQFQAQAFNANRHPLDVTPIWSVSNDVGEIDAVGLFTAQKAGEGQVIAMADEQSGQATVTVTPGALTVVKVEPQSISLKAGESVQLQAQGFDAADNEVALEPVWTLTADLGELSADGTFKALRVGTGEIVVEAGPTPTVIAIPVEVTAAALERVEVDPATLTVSAGTQHVFEATGYDAFNNLIEVQAEWTLSEEDIGQIDAQGSFYARKTGSVQLTAAVGEIKGEASITVKPDKLARLTIQPTGPLTLSAGTTVSFTLSGFDAYDNTVALEHEWVQTEPLGSISSDGFFRAETVGSGNLMARQGDLTISVPITVTPGKLSEIKLTPSGATLQAGNTQKWQAEGFDAYNNAVEVMPTWRVSESIGEITEEGVFIAQQAKAGQIIASAEGVSGSVDVTVEPGALKMLSVTPEQLSLTAGETAQMIVVGYDAYGNPTSVEPIWNVPGGMGTVSADNVFTAQKAGTGRMILAASDLAEVVDVSVETGSLASIVVQPESAEIASGAQQTYTAQGFDAGGNPVPVEVTWGVEGDVGTITAEGVFTATQMGSGQVQATSNQVAGTADVVVTAGPAVALQLTAPAPSVRAGESITLGSEAQDAAGNAIAVAPAWSVEGDIGTITPEGVFTAQKTGSGQIVGTLGDVSQTIDVAVQPGDLVAIEVSPKDPTLTAGETATFTAMGYDALGNEVPVEVTWSAQGGIGTIDAASGSFQATTAGAGAVVAINGALAGVAMVTVKPGKVAKLQTPSSYTVAAGEDVALEVTAVDAFNNPTEVPYEWALPGKLGQLSDGKIHGERAGTAELVVRSGDVEARSTLEVTPGKIARLHIEPSALDLKSGEQAHLRAFGFDAYGNATDIDVTWMLEGEVGHLTAHGAFHAERVGTGRVMAQLGDLQAAIEVTVAPGAVQRLELEPVQAQVASTTTQMFVAKGYDVADNEVPVDVQWAMSSEIGTIDQNGQFTGTQVGKGTLVAYVSGVVATADLVVTPGPVALVFVTPQPVQARAGEDIPFEAQGFDAHHNTIPTLQADWRVAGKIGTINAQTGVFSATHVGQGKVVVNVGESQGSADVEISPGTPDANQSRLVSSRLDVPADGETSADIIVHVQDRFGNPVMDAQVFLVSSRDDIIEQPVPTNQHGIALGHIRSKIPGTSEIIAVVESIRISNPIHLTFKTDGASG</sequence>
<dbReference type="InterPro" id="IPR013783">
    <property type="entry name" value="Ig-like_fold"/>
</dbReference>
<dbReference type="Gene3D" id="2.60.40.10">
    <property type="entry name" value="Immunoglobulins"/>
    <property type="match status" value="4"/>
</dbReference>
<feature type="domain" description="Big-1" evidence="6">
    <location>
        <begin position="310"/>
        <end position="397"/>
    </location>
</feature>
<dbReference type="Pfam" id="PF02369">
    <property type="entry name" value="Big_1"/>
    <property type="match status" value="1"/>
</dbReference>
<organism evidence="7 8">
    <name type="scientific">Entotheonella factor</name>
    <dbReference type="NCBI Taxonomy" id="1429438"/>
    <lineage>
        <taxon>Bacteria</taxon>
        <taxon>Pseudomonadati</taxon>
        <taxon>Nitrospinota/Tectimicrobiota group</taxon>
        <taxon>Candidatus Tectimicrobiota</taxon>
        <taxon>Candidatus Entotheonellia</taxon>
        <taxon>Candidatus Entotheonellales</taxon>
        <taxon>Candidatus Entotheonellaceae</taxon>
        <taxon>Candidatus Entotheonella</taxon>
    </lineage>
</organism>
<evidence type="ECO:0000313" key="7">
    <source>
        <dbReference type="EMBL" id="ETX00549.1"/>
    </source>
</evidence>
<dbReference type="EMBL" id="AZHW01000328">
    <property type="protein sequence ID" value="ETX00549.1"/>
    <property type="molecule type" value="Genomic_DNA"/>
</dbReference>
<name>W4LR53_ENTF1</name>
<keyword evidence="8" id="KW-1185">Reference proteome</keyword>
<dbReference type="SMART" id="SM00635">
    <property type="entry name" value="BID_2"/>
    <property type="match status" value="11"/>
</dbReference>
<dbReference type="InterPro" id="IPR008964">
    <property type="entry name" value="Invasin/intimin_cell_adhesion"/>
</dbReference>
<evidence type="ECO:0000256" key="1">
    <source>
        <dbReference type="ARBA" id="ARBA00010116"/>
    </source>
</evidence>
<dbReference type="InterPro" id="IPR003344">
    <property type="entry name" value="Big_1_dom"/>
</dbReference>
<dbReference type="Proteomes" id="UP000019141">
    <property type="component" value="Unassembled WGS sequence"/>
</dbReference>
<dbReference type="InterPro" id="IPR015217">
    <property type="entry name" value="Invasin_dom_3"/>
</dbReference>
<accession>W4LR53</accession>
<comment type="caution">
    <text evidence="7">The sequence shown here is derived from an EMBL/GenBank/DDBJ whole genome shotgun (WGS) entry which is preliminary data.</text>
</comment>
<keyword evidence="3" id="KW-0843">Virulence</keyword>
<dbReference type="Gene3D" id="2.60.40.1080">
    <property type="match status" value="7"/>
</dbReference>
<evidence type="ECO:0000256" key="4">
    <source>
        <dbReference type="ARBA" id="ARBA00023157"/>
    </source>
</evidence>
<dbReference type="SMART" id="SM00634">
    <property type="entry name" value="BID_1"/>
    <property type="match status" value="4"/>
</dbReference>
<keyword evidence="4" id="KW-1015">Disulfide bond</keyword>
<evidence type="ECO:0000256" key="3">
    <source>
        <dbReference type="ARBA" id="ARBA00023026"/>
    </source>
</evidence>
<dbReference type="SUPFAM" id="SSF49373">
    <property type="entry name" value="Invasin/intimin cell-adhesion fragments"/>
    <property type="match status" value="3"/>
</dbReference>